<organism evidence="2 3">
    <name type="scientific">Apiospora marii</name>
    <dbReference type="NCBI Taxonomy" id="335849"/>
    <lineage>
        <taxon>Eukaryota</taxon>
        <taxon>Fungi</taxon>
        <taxon>Dikarya</taxon>
        <taxon>Ascomycota</taxon>
        <taxon>Pezizomycotina</taxon>
        <taxon>Sordariomycetes</taxon>
        <taxon>Xylariomycetidae</taxon>
        <taxon>Amphisphaeriales</taxon>
        <taxon>Apiosporaceae</taxon>
        <taxon>Apiospora</taxon>
    </lineage>
</organism>
<feature type="region of interest" description="Disordered" evidence="1">
    <location>
        <begin position="339"/>
        <end position="439"/>
    </location>
</feature>
<sequence>MQTVPSLIASGTAIAGAASGLVFGQPAENQINPPPSRQTSGKRKIPHRDSISPTFPSRPGTTGSALCESTADRQRPSSQFVPSATLRPRSSQRRSTQTQTTPPRLSTWRRSSPKQSDTGSGTAATEDSRDSFSSSNGSWMRRLSIRPMSQHESVKSSIGQDSPSVFSYGSGQPIFGPASTGARPPNKLVKRSSANHGQGSPLVSRGSKSQMPTLRRPATSHQRSATLHQLTAEPITPTVPEFPQESRSRPRAQTMGLPAHEPALDISANDNSTWRSFFHARIARIAAKASISRDSQSGPKRICLERASKARGAYLVSPRSVQQGPSLPPMQELSWDADISEEAEESPHNSNHSGPSPGATPSKTPKRSMSMHLSSPTNWISRSGSLRRRKRGTIGTDAADETIRQVSDPTPVMGHSSSAQGSPNAGRGLATGGAGTPSRAETELAAIFQPPHQRSNSPLPSLSRLSSFHMDLSRLGSPTNMTSQPNLDSEPASLAKPPTLRVNSNVSHSRTLERASTVASSDYHRGFTSGDDDDTDFKTDTPYDSLRTAGSGRRRTLDSPLESMFDESPPSTAGNKPKRLSIQEILGPTYDGGNRIMEEDESLSTPIGATFDEAETHFRLASLQDTEDFRYPSTTPDLPRANTGGPYSRLSFDDDDALDWAKEDEHPIYNHLSPPSSMNSRGGSPSLRMALASITGNAGSNSELRCSNERPRSNLFDWTETAQHEKHEGEAHSARPKTVHGKQEIDMRGGRIPSRKGPKGPVAAHIRSQSVPAVQDPVDSSKPKFGTWGLGSKNVSEDWDEDFEFEEDVEVPFSPGVKTNNRQSMVVPASIAATQPTVKAHSGQIRELSLLVNDLKRLCRLGREMDMLGGSSATLWREAEGIIALASPDEDETNTLASHVHFENPEPELADERFIDEGFDGSALEDQSHRSKVSEQMKTAVVKERAATRRRSVFSPDDDIFGNFQQSQDGTCETPRTPDSRQADLPFSPSSVARSLMESMQLRRRQPNENSDDDDDSPNGRLNFDTNSLKELVKRAGDLRDSLSDIVRKADHITSSPVRTPRRDRSEKNEDGSPAFTRVFNDPTSSPAKRIPHSHSSSSVLNGGSMNAPSPNGLSQRLQMMTVN</sequence>
<feature type="compositionally biased region" description="Polar residues" evidence="1">
    <location>
        <begin position="219"/>
        <end position="229"/>
    </location>
</feature>
<feature type="region of interest" description="Disordered" evidence="1">
    <location>
        <begin position="472"/>
        <end position="580"/>
    </location>
</feature>
<name>A0ABR1S040_9PEZI</name>
<feature type="compositionally biased region" description="Polar residues" evidence="1">
    <location>
        <begin position="155"/>
        <end position="170"/>
    </location>
</feature>
<feature type="compositionally biased region" description="Polar residues" evidence="1">
    <location>
        <begin position="371"/>
        <end position="380"/>
    </location>
</feature>
<dbReference type="Proteomes" id="UP001396898">
    <property type="component" value="Unassembled WGS sequence"/>
</dbReference>
<feature type="compositionally biased region" description="Low complexity" evidence="1">
    <location>
        <begin position="85"/>
        <end position="106"/>
    </location>
</feature>
<feature type="region of interest" description="Disordered" evidence="1">
    <location>
        <begin position="1052"/>
        <end position="1124"/>
    </location>
</feature>
<proteinExistence type="predicted"/>
<accession>A0ABR1S040</accession>
<feature type="region of interest" description="Disordered" evidence="1">
    <location>
        <begin position="725"/>
        <end position="762"/>
    </location>
</feature>
<feature type="compositionally biased region" description="Polar residues" evidence="1">
    <location>
        <begin position="1100"/>
        <end position="1124"/>
    </location>
</feature>
<feature type="region of interest" description="Disordered" evidence="1">
    <location>
        <begin position="999"/>
        <end position="1028"/>
    </location>
</feature>
<dbReference type="InterPro" id="IPR045342">
    <property type="entry name" value="Etd1"/>
</dbReference>
<keyword evidence="3" id="KW-1185">Reference proteome</keyword>
<feature type="region of interest" description="Disordered" evidence="1">
    <location>
        <begin position="25"/>
        <end position="253"/>
    </location>
</feature>
<dbReference type="Pfam" id="PF20162">
    <property type="entry name" value="Etd1"/>
    <property type="match status" value="1"/>
</dbReference>
<evidence type="ECO:0000313" key="2">
    <source>
        <dbReference type="EMBL" id="KAK8023001.1"/>
    </source>
</evidence>
<dbReference type="EMBL" id="JAQQWI010000009">
    <property type="protein sequence ID" value="KAK8023001.1"/>
    <property type="molecule type" value="Genomic_DNA"/>
</dbReference>
<feature type="compositionally biased region" description="Basic and acidic residues" evidence="1">
    <location>
        <begin position="1061"/>
        <end position="1071"/>
    </location>
</feature>
<gene>
    <name evidence="2" type="ORF">PG991_006882</name>
</gene>
<evidence type="ECO:0000256" key="1">
    <source>
        <dbReference type="SAM" id="MobiDB-lite"/>
    </source>
</evidence>
<reference evidence="2 3" key="1">
    <citation type="submission" date="2023-01" db="EMBL/GenBank/DDBJ databases">
        <title>Analysis of 21 Apiospora genomes using comparative genomics revels a genus with tremendous synthesis potential of carbohydrate active enzymes and secondary metabolites.</title>
        <authorList>
            <person name="Sorensen T."/>
        </authorList>
    </citation>
    <scope>NUCLEOTIDE SEQUENCE [LARGE SCALE GENOMIC DNA]</scope>
    <source>
        <strain evidence="2 3">CBS 20057</strain>
    </source>
</reference>
<protein>
    <submittedName>
        <fullName evidence="2">Uncharacterized protein</fullName>
    </submittedName>
</protein>
<comment type="caution">
    <text evidence="2">The sequence shown here is derived from an EMBL/GenBank/DDBJ whole genome shotgun (WGS) entry which is preliminary data.</text>
</comment>
<feature type="region of interest" description="Disordered" evidence="1">
    <location>
        <begin position="955"/>
        <end position="987"/>
    </location>
</feature>
<evidence type="ECO:0000313" key="3">
    <source>
        <dbReference type="Proteomes" id="UP001396898"/>
    </source>
</evidence>
<feature type="compositionally biased region" description="Polar residues" evidence="1">
    <location>
        <begin position="476"/>
        <end position="487"/>
    </location>
</feature>
<feature type="compositionally biased region" description="Polar residues" evidence="1">
    <location>
        <begin position="108"/>
        <end position="125"/>
    </location>
</feature>
<feature type="compositionally biased region" description="Polar residues" evidence="1">
    <location>
        <begin position="51"/>
        <end position="64"/>
    </location>
</feature>
<feature type="compositionally biased region" description="Low complexity" evidence="1">
    <location>
        <begin position="348"/>
        <end position="357"/>
    </location>
</feature>